<keyword evidence="4" id="KW-1185">Reference proteome</keyword>
<evidence type="ECO:0000313" key="4">
    <source>
        <dbReference type="Proteomes" id="UP000572680"/>
    </source>
</evidence>
<dbReference type="GO" id="GO:0016491">
    <property type="term" value="F:oxidoreductase activity"/>
    <property type="evidence" value="ECO:0007669"/>
    <property type="project" value="UniProtKB-KW"/>
</dbReference>
<dbReference type="PANTHER" id="PTHR43477:SF1">
    <property type="entry name" value="DIHYDROANTICAPSIN 7-DEHYDROGENASE"/>
    <property type="match status" value="1"/>
</dbReference>
<dbReference type="PANTHER" id="PTHR43477">
    <property type="entry name" value="DIHYDROANTICAPSIN 7-DEHYDROGENASE"/>
    <property type="match status" value="1"/>
</dbReference>
<dbReference type="PRINTS" id="PR00081">
    <property type="entry name" value="GDHRDH"/>
</dbReference>
<organism evidence="3 4">
    <name type="scientific">Actinomadura namibiensis</name>
    <dbReference type="NCBI Taxonomy" id="182080"/>
    <lineage>
        <taxon>Bacteria</taxon>
        <taxon>Bacillati</taxon>
        <taxon>Actinomycetota</taxon>
        <taxon>Actinomycetes</taxon>
        <taxon>Streptosporangiales</taxon>
        <taxon>Thermomonosporaceae</taxon>
        <taxon>Actinomadura</taxon>
    </lineage>
</organism>
<gene>
    <name evidence="3" type="ORF">HNR61_006525</name>
</gene>
<evidence type="ECO:0000256" key="2">
    <source>
        <dbReference type="ARBA" id="ARBA00023002"/>
    </source>
</evidence>
<comment type="similarity">
    <text evidence="1">Belongs to the short-chain dehydrogenases/reductases (SDR) family.</text>
</comment>
<dbReference type="SUPFAM" id="SSF51735">
    <property type="entry name" value="NAD(P)-binding Rossmann-fold domains"/>
    <property type="match status" value="1"/>
</dbReference>
<dbReference type="InterPro" id="IPR036291">
    <property type="entry name" value="NAD(P)-bd_dom_sf"/>
</dbReference>
<evidence type="ECO:0000313" key="3">
    <source>
        <dbReference type="EMBL" id="MBA8954868.1"/>
    </source>
</evidence>
<keyword evidence="2" id="KW-0560">Oxidoreductase</keyword>
<dbReference type="Proteomes" id="UP000572680">
    <property type="component" value="Unassembled WGS sequence"/>
</dbReference>
<dbReference type="InterPro" id="IPR002347">
    <property type="entry name" value="SDR_fam"/>
</dbReference>
<dbReference type="AlphaFoldDB" id="A0A7W3QQ56"/>
<dbReference type="Pfam" id="PF00106">
    <property type="entry name" value="adh_short"/>
    <property type="match status" value="1"/>
</dbReference>
<comment type="caution">
    <text evidence="3">The sequence shown here is derived from an EMBL/GenBank/DDBJ whole genome shotgun (WGS) entry which is preliminary data.</text>
</comment>
<dbReference type="RefSeq" id="WP_182846904.1">
    <property type="nucleotide sequence ID" value="NZ_BAAALP010000020.1"/>
</dbReference>
<dbReference type="EMBL" id="JACJIA010000010">
    <property type="protein sequence ID" value="MBA8954868.1"/>
    <property type="molecule type" value="Genomic_DNA"/>
</dbReference>
<protein>
    <submittedName>
        <fullName evidence="3">NAD(P)-dependent dehydrogenase (Short-subunit alcohol dehydrogenase family)</fullName>
    </submittedName>
</protein>
<proteinExistence type="inferred from homology"/>
<reference evidence="3 4" key="1">
    <citation type="submission" date="2020-08" db="EMBL/GenBank/DDBJ databases">
        <title>Genomic Encyclopedia of Type Strains, Phase IV (KMG-IV): sequencing the most valuable type-strain genomes for metagenomic binning, comparative biology and taxonomic classification.</title>
        <authorList>
            <person name="Goeker M."/>
        </authorList>
    </citation>
    <scope>NUCLEOTIDE SEQUENCE [LARGE SCALE GENOMIC DNA]</scope>
    <source>
        <strain evidence="3 4">DSM 44197</strain>
    </source>
</reference>
<sequence>MTDPSNPSVPPRGRVVVVTGSAGAAGQAVVRRLAASGARVVAAGRVPHRWDDENVSPAVVDLLDAEGTRAWADAVAAEHGGVDGLVHLVGGWRGGVPFGDTDLADWAFLHDLLVRTLQHATLAFHGHLRRSPRARVAIVSQHAARRPVQDAPAYSTAKAAAEAWTLAMADAFGDLPDAAATILVVQALLTDAMRREHPDAPFTGLTHVDDLAAAVAGLWDRPAARLNGTRVDLSAS</sequence>
<evidence type="ECO:0000256" key="1">
    <source>
        <dbReference type="ARBA" id="ARBA00006484"/>
    </source>
</evidence>
<accession>A0A7W3QQ56</accession>
<dbReference type="InterPro" id="IPR051122">
    <property type="entry name" value="SDR_DHRS6-like"/>
</dbReference>
<dbReference type="CDD" id="cd05233">
    <property type="entry name" value="SDR_c"/>
    <property type="match status" value="1"/>
</dbReference>
<name>A0A7W3QQ56_ACTNM</name>
<dbReference type="Gene3D" id="3.40.50.720">
    <property type="entry name" value="NAD(P)-binding Rossmann-like Domain"/>
    <property type="match status" value="1"/>
</dbReference>